<feature type="transmembrane region" description="Helical" evidence="1">
    <location>
        <begin position="17"/>
        <end position="36"/>
    </location>
</feature>
<name>A0A2P2Q7R5_RHIMU</name>
<keyword evidence="1" id="KW-1133">Transmembrane helix</keyword>
<organism evidence="2">
    <name type="scientific">Rhizophora mucronata</name>
    <name type="common">Asiatic mangrove</name>
    <dbReference type="NCBI Taxonomy" id="61149"/>
    <lineage>
        <taxon>Eukaryota</taxon>
        <taxon>Viridiplantae</taxon>
        <taxon>Streptophyta</taxon>
        <taxon>Embryophyta</taxon>
        <taxon>Tracheophyta</taxon>
        <taxon>Spermatophyta</taxon>
        <taxon>Magnoliopsida</taxon>
        <taxon>eudicotyledons</taxon>
        <taxon>Gunneridae</taxon>
        <taxon>Pentapetalae</taxon>
        <taxon>rosids</taxon>
        <taxon>fabids</taxon>
        <taxon>Malpighiales</taxon>
        <taxon>Rhizophoraceae</taxon>
        <taxon>Rhizophora</taxon>
    </lineage>
</organism>
<accession>A0A2P2Q7R5</accession>
<keyword evidence="1" id="KW-0812">Transmembrane</keyword>
<evidence type="ECO:0000256" key="1">
    <source>
        <dbReference type="SAM" id="Phobius"/>
    </source>
</evidence>
<reference evidence="2" key="1">
    <citation type="submission" date="2018-02" db="EMBL/GenBank/DDBJ databases">
        <title>Rhizophora mucronata_Transcriptome.</title>
        <authorList>
            <person name="Meera S.P."/>
            <person name="Sreeshan A."/>
            <person name="Augustine A."/>
        </authorList>
    </citation>
    <scope>NUCLEOTIDE SEQUENCE</scope>
    <source>
        <tissue evidence="2">Leaf</tissue>
    </source>
</reference>
<keyword evidence="1" id="KW-0472">Membrane</keyword>
<dbReference type="EMBL" id="GGEC01082538">
    <property type="protein sequence ID" value="MBX63022.1"/>
    <property type="molecule type" value="Transcribed_RNA"/>
</dbReference>
<evidence type="ECO:0000313" key="2">
    <source>
        <dbReference type="EMBL" id="MBX63022.1"/>
    </source>
</evidence>
<sequence>MSILVSKLLDLSQELKLVMNFSTGSSLILLAFIVQFRVV</sequence>
<dbReference type="AlphaFoldDB" id="A0A2P2Q7R5"/>
<proteinExistence type="predicted"/>
<protein>
    <submittedName>
        <fullName evidence="2">Uncharacterized protein</fullName>
    </submittedName>
</protein>